<proteinExistence type="predicted"/>
<name>A0A8S5SHA5_9CAUD</name>
<accession>A0A8S5SHA5</accession>
<evidence type="ECO:0000313" key="1">
    <source>
        <dbReference type="EMBL" id="DAF50002.1"/>
    </source>
</evidence>
<protein>
    <submittedName>
        <fullName evidence="1">Uncharacterized protein</fullName>
    </submittedName>
</protein>
<dbReference type="EMBL" id="BK032591">
    <property type="protein sequence ID" value="DAF50002.1"/>
    <property type="molecule type" value="Genomic_DNA"/>
</dbReference>
<reference evidence="1" key="1">
    <citation type="journal article" date="2021" name="Proc. Natl. Acad. Sci. U.S.A.">
        <title>A Catalog of Tens of Thousands of Viruses from Human Metagenomes Reveals Hidden Associations with Chronic Diseases.</title>
        <authorList>
            <person name="Tisza M.J."/>
            <person name="Buck C.B."/>
        </authorList>
    </citation>
    <scope>NUCLEOTIDE SEQUENCE</scope>
    <source>
        <strain evidence="1">CtxvK3</strain>
    </source>
</reference>
<organism evidence="1">
    <name type="scientific">Siphoviridae sp. ctxvK3</name>
    <dbReference type="NCBI Taxonomy" id="2827975"/>
    <lineage>
        <taxon>Viruses</taxon>
        <taxon>Duplodnaviria</taxon>
        <taxon>Heunggongvirae</taxon>
        <taxon>Uroviricota</taxon>
        <taxon>Caudoviricetes</taxon>
    </lineage>
</organism>
<sequence>MYFKYIYILTYMYIHVKNFFRKIKKRPLFKCY</sequence>